<protein>
    <submittedName>
        <fullName evidence="9">Sulfatase-like hydrolase/transferase</fullName>
    </submittedName>
</protein>
<accession>A0ABY6D0X8</accession>
<dbReference type="PROSITE" id="PS00523">
    <property type="entry name" value="SULFATASE_1"/>
    <property type="match status" value="1"/>
</dbReference>
<comment type="similarity">
    <text evidence="2">Belongs to the sulfatase family.</text>
</comment>
<keyword evidence="5" id="KW-0378">Hydrolase</keyword>
<keyword evidence="3" id="KW-0479">Metal-binding</keyword>
<evidence type="ECO:0000256" key="4">
    <source>
        <dbReference type="ARBA" id="ARBA00022729"/>
    </source>
</evidence>
<organism evidence="9 10">
    <name type="scientific">Reichenbachiella carrageenanivorans</name>
    <dbReference type="NCBI Taxonomy" id="2979869"/>
    <lineage>
        <taxon>Bacteria</taxon>
        <taxon>Pseudomonadati</taxon>
        <taxon>Bacteroidota</taxon>
        <taxon>Cytophagia</taxon>
        <taxon>Cytophagales</taxon>
        <taxon>Reichenbachiellaceae</taxon>
        <taxon>Reichenbachiella</taxon>
    </lineage>
</organism>
<dbReference type="Gene3D" id="3.40.720.10">
    <property type="entry name" value="Alkaline Phosphatase, subunit A"/>
    <property type="match status" value="1"/>
</dbReference>
<gene>
    <name evidence="9" type="ORF">N7E81_01735</name>
</gene>
<dbReference type="PANTHER" id="PTHR45953">
    <property type="entry name" value="IDURONATE 2-SULFATASE"/>
    <property type="match status" value="1"/>
</dbReference>
<evidence type="ECO:0000256" key="2">
    <source>
        <dbReference type="ARBA" id="ARBA00008779"/>
    </source>
</evidence>
<dbReference type="NCBIfam" id="TIGR04183">
    <property type="entry name" value="Por_Secre_tail"/>
    <property type="match status" value="1"/>
</dbReference>
<dbReference type="Pfam" id="PF18962">
    <property type="entry name" value="Por_Secre_tail"/>
    <property type="match status" value="1"/>
</dbReference>
<reference evidence="9" key="1">
    <citation type="submission" date="2022-10" db="EMBL/GenBank/DDBJ databases">
        <title>Comparative genomics and taxonomic characterization of three novel marine species of genus Reichenbachiella exhibiting antioxidant and polysaccharide degradation activities.</title>
        <authorList>
            <person name="Muhammad N."/>
            <person name="Lee Y.-J."/>
            <person name="Ko J."/>
            <person name="Kim S.-G."/>
        </authorList>
    </citation>
    <scope>NUCLEOTIDE SEQUENCE</scope>
    <source>
        <strain evidence="9">Wsw4-B4</strain>
    </source>
</reference>
<evidence type="ECO:0000256" key="6">
    <source>
        <dbReference type="ARBA" id="ARBA00022837"/>
    </source>
</evidence>
<dbReference type="RefSeq" id="WP_263051556.1">
    <property type="nucleotide sequence ID" value="NZ_CP106735.1"/>
</dbReference>
<keyword evidence="4" id="KW-0732">Signal</keyword>
<dbReference type="Pfam" id="PF00884">
    <property type="entry name" value="Sulfatase"/>
    <property type="match status" value="1"/>
</dbReference>
<dbReference type="InterPro" id="IPR026444">
    <property type="entry name" value="Secre_tail"/>
</dbReference>
<dbReference type="EMBL" id="CP106735">
    <property type="protein sequence ID" value="UXX79825.1"/>
    <property type="molecule type" value="Genomic_DNA"/>
</dbReference>
<comment type="cofactor">
    <cofactor evidence="1">
        <name>Ca(2+)</name>
        <dbReference type="ChEBI" id="CHEBI:29108"/>
    </cofactor>
</comment>
<dbReference type="SUPFAM" id="SSF53649">
    <property type="entry name" value="Alkaline phosphatase-like"/>
    <property type="match status" value="1"/>
</dbReference>
<keyword evidence="6" id="KW-0106">Calcium</keyword>
<feature type="domain" description="Secretion system C-terminal sorting" evidence="8">
    <location>
        <begin position="653"/>
        <end position="724"/>
    </location>
</feature>
<evidence type="ECO:0000256" key="5">
    <source>
        <dbReference type="ARBA" id="ARBA00022801"/>
    </source>
</evidence>
<evidence type="ECO:0000259" key="7">
    <source>
        <dbReference type="Pfam" id="PF00884"/>
    </source>
</evidence>
<dbReference type="CDD" id="cd16030">
    <property type="entry name" value="iduronate-2-sulfatase"/>
    <property type="match status" value="1"/>
</dbReference>
<evidence type="ECO:0000256" key="3">
    <source>
        <dbReference type="ARBA" id="ARBA00022723"/>
    </source>
</evidence>
<name>A0ABY6D0X8_9BACT</name>
<dbReference type="InterPro" id="IPR024607">
    <property type="entry name" value="Sulfatase_CS"/>
</dbReference>
<proteinExistence type="inferred from homology"/>
<dbReference type="PANTHER" id="PTHR45953:SF1">
    <property type="entry name" value="IDURONATE 2-SULFATASE"/>
    <property type="match status" value="1"/>
</dbReference>
<keyword evidence="10" id="KW-1185">Reference proteome</keyword>
<evidence type="ECO:0000313" key="10">
    <source>
        <dbReference type="Proteomes" id="UP001062165"/>
    </source>
</evidence>
<sequence length="725" mass="80267">MMKKRLVILFCFFGGLVHGQQKNVLMIAIDDLKPLLSSYGYDQMHTPNIDRLAAMGTTFLNTSCQQAVCAPSRASLLTGLYPDATEVWDLSTLIRDKKPDVVTLPQYFKNNGYTTTGAGKLYDPRSVDDQYDAPSWSQPYLHAVDKAYYDATLGDGYAGYQDSRVPQDDADYEQYLTDHGLTSSKDKNEAIKLFPFAKPTTECLDVPDNAYKDGATAAYIVEKLETLAQANTPFLLAAGFSKPHLPFVAPQKYWELYDRDEIVLAPDQTQEASVPGLAWRNNGEMTNSYSDVPLFSDRDLNEDEQKKLIHGYMASVSYADAQVGKVLDKLDDLGLTSTTTIVFWGDHGWHLGDHNLWGKHSNLEQAVRSPMIIYDPDHGTGGSTSESPVELVDIYPTLSELAGLEVSKSLQGRSLVKILDDPTYEVREAALSQFHRNAGGMPHMGYTLRSKQYRYTKWVQMDYENGERHGTAVGYQLYDLVADPTESNNLIGDEAYDAIVDQFELEFKRRNIAQPTLSGFVEVGTCEASYTSPDGSVYGQSGIYTNTLTAKNGMDSVLTIDLTVATTIDETVDIALDEGRLSTTLTGYEYQWWDCVNDAYIALESSSSYAPAVSGSYAVEISNGGCTAISACVEVEVKSDEILGMAIERDLSVYPVPVRGGLLHIDLPDFADTIDLQLVNMSGKVVYERRYYATQSLTVNGLVKGFYLLRIQAGEVRFATKVVVE</sequence>
<dbReference type="Proteomes" id="UP001062165">
    <property type="component" value="Chromosome"/>
</dbReference>
<dbReference type="InterPro" id="IPR000917">
    <property type="entry name" value="Sulfatase_N"/>
</dbReference>
<evidence type="ECO:0000256" key="1">
    <source>
        <dbReference type="ARBA" id="ARBA00001913"/>
    </source>
</evidence>
<dbReference type="InterPro" id="IPR017850">
    <property type="entry name" value="Alkaline_phosphatase_core_sf"/>
</dbReference>
<feature type="domain" description="Sulfatase N-terminal" evidence="7">
    <location>
        <begin position="22"/>
        <end position="403"/>
    </location>
</feature>
<evidence type="ECO:0000259" key="8">
    <source>
        <dbReference type="Pfam" id="PF18962"/>
    </source>
</evidence>
<evidence type="ECO:0000313" key="9">
    <source>
        <dbReference type="EMBL" id="UXX79825.1"/>
    </source>
</evidence>
<dbReference type="InterPro" id="IPR035874">
    <property type="entry name" value="IDS"/>
</dbReference>